<evidence type="ECO:0008006" key="4">
    <source>
        <dbReference type="Google" id="ProtNLM"/>
    </source>
</evidence>
<feature type="region of interest" description="Disordered" evidence="1">
    <location>
        <begin position="199"/>
        <end position="324"/>
    </location>
</feature>
<feature type="region of interest" description="Disordered" evidence="1">
    <location>
        <begin position="364"/>
        <end position="433"/>
    </location>
</feature>
<feature type="region of interest" description="Disordered" evidence="1">
    <location>
        <begin position="456"/>
        <end position="478"/>
    </location>
</feature>
<feature type="compositionally biased region" description="Polar residues" evidence="1">
    <location>
        <begin position="50"/>
        <end position="64"/>
    </location>
</feature>
<dbReference type="OrthoDB" id="2386201at2759"/>
<dbReference type="PANTHER" id="PTHR28122:SF1">
    <property type="entry name" value="E3 UBIQUITIN-PROTEIN LIGASE SUBSTRATE RECEPTOR MMS22"/>
    <property type="match status" value="1"/>
</dbReference>
<dbReference type="GO" id="GO:0035361">
    <property type="term" value="C:Cul8-RING ubiquitin ligase complex"/>
    <property type="evidence" value="ECO:0007669"/>
    <property type="project" value="TreeGrafter"/>
</dbReference>
<feature type="compositionally biased region" description="Polar residues" evidence="1">
    <location>
        <begin position="748"/>
        <end position="762"/>
    </location>
</feature>
<accession>A0A6A6EFG9</accession>
<feature type="region of interest" description="Disordered" evidence="1">
    <location>
        <begin position="724"/>
        <end position="764"/>
    </location>
</feature>
<feature type="region of interest" description="Disordered" evidence="1">
    <location>
        <begin position="1"/>
        <end position="142"/>
    </location>
</feature>
<dbReference type="EMBL" id="ML994618">
    <property type="protein sequence ID" value="KAF2190797.1"/>
    <property type="molecule type" value="Genomic_DNA"/>
</dbReference>
<evidence type="ECO:0000313" key="2">
    <source>
        <dbReference type="EMBL" id="KAF2190797.1"/>
    </source>
</evidence>
<proteinExistence type="predicted"/>
<reference evidence="2" key="1">
    <citation type="journal article" date="2020" name="Stud. Mycol.">
        <title>101 Dothideomycetes genomes: a test case for predicting lifestyles and emergence of pathogens.</title>
        <authorList>
            <person name="Haridas S."/>
            <person name="Albert R."/>
            <person name="Binder M."/>
            <person name="Bloem J."/>
            <person name="Labutti K."/>
            <person name="Salamov A."/>
            <person name="Andreopoulos B."/>
            <person name="Baker S."/>
            <person name="Barry K."/>
            <person name="Bills G."/>
            <person name="Bluhm B."/>
            <person name="Cannon C."/>
            <person name="Castanera R."/>
            <person name="Culley D."/>
            <person name="Daum C."/>
            <person name="Ezra D."/>
            <person name="Gonzalez J."/>
            <person name="Henrissat B."/>
            <person name="Kuo A."/>
            <person name="Liang C."/>
            <person name="Lipzen A."/>
            <person name="Lutzoni F."/>
            <person name="Magnuson J."/>
            <person name="Mondo S."/>
            <person name="Nolan M."/>
            <person name="Ohm R."/>
            <person name="Pangilinan J."/>
            <person name="Park H.-J."/>
            <person name="Ramirez L."/>
            <person name="Alfaro M."/>
            <person name="Sun H."/>
            <person name="Tritt A."/>
            <person name="Yoshinaga Y."/>
            <person name="Zwiers L.-H."/>
            <person name="Turgeon B."/>
            <person name="Goodwin S."/>
            <person name="Spatafora J."/>
            <person name="Crous P."/>
            <person name="Grigoriev I."/>
        </authorList>
    </citation>
    <scope>NUCLEOTIDE SEQUENCE</scope>
    <source>
        <strain evidence="2">CBS 207.26</strain>
    </source>
</reference>
<name>A0A6A6EFG9_9PEZI</name>
<feature type="compositionally biased region" description="Acidic residues" evidence="1">
    <location>
        <begin position="12"/>
        <end position="21"/>
    </location>
</feature>
<feature type="compositionally biased region" description="Basic and acidic residues" evidence="1">
    <location>
        <begin position="276"/>
        <end position="285"/>
    </location>
</feature>
<keyword evidence="3" id="KW-1185">Reference proteome</keyword>
<evidence type="ECO:0000313" key="3">
    <source>
        <dbReference type="Proteomes" id="UP000800200"/>
    </source>
</evidence>
<feature type="compositionally biased region" description="Acidic residues" evidence="1">
    <location>
        <begin position="218"/>
        <end position="231"/>
    </location>
</feature>
<feature type="compositionally biased region" description="Polar residues" evidence="1">
    <location>
        <begin position="233"/>
        <end position="245"/>
    </location>
</feature>
<evidence type="ECO:0000256" key="1">
    <source>
        <dbReference type="SAM" id="MobiDB-lite"/>
    </source>
</evidence>
<dbReference type="PANTHER" id="PTHR28122">
    <property type="entry name" value="E3 UBIQUITIN-PROTEIN LIGASE SUBSTRATE RECEPTOR MMS22"/>
    <property type="match status" value="1"/>
</dbReference>
<dbReference type="GO" id="GO:0005634">
    <property type="term" value="C:nucleus"/>
    <property type="evidence" value="ECO:0007669"/>
    <property type="project" value="InterPro"/>
</dbReference>
<organism evidence="2 3">
    <name type="scientific">Zopfia rhizophila CBS 207.26</name>
    <dbReference type="NCBI Taxonomy" id="1314779"/>
    <lineage>
        <taxon>Eukaryota</taxon>
        <taxon>Fungi</taxon>
        <taxon>Dikarya</taxon>
        <taxon>Ascomycota</taxon>
        <taxon>Pezizomycotina</taxon>
        <taxon>Dothideomycetes</taxon>
        <taxon>Dothideomycetes incertae sedis</taxon>
        <taxon>Zopfiaceae</taxon>
        <taxon>Zopfia</taxon>
    </lineage>
</organism>
<dbReference type="Pfam" id="PF09462">
    <property type="entry name" value="Mus7"/>
    <property type="match status" value="1"/>
</dbReference>
<feature type="compositionally biased region" description="Polar residues" evidence="1">
    <location>
        <begin position="84"/>
        <end position="109"/>
    </location>
</feature>
<sequence length="2162" mass="246101">MSEWRLRGYVQDSDEEEEDLETLSTNSSPTSQLAEDGRVAVTNADPAPLQQETELTQDVSTQPPFSKGRVTPVEVSENRPEPESTASIQTSPPRQNQNSRNEATPSRNVDISDLLRLRPLSESSQSDDELSEPPPSDQEPVIFALPKRQVDVQVVIPPSNSIEQDTLWRRASRSLRTRRPIQLHPYLLEGERYRRECQDRGLKPVPRVRSPPPRAEVENEEMQENEFDPEDGNPSSSPPDVSRSTPLGRRPWSEERHMRSISHSISGSTQRKPRRDQHTCSRKNDAGGTARIKRHKLIRPSTQREVSPERIEDDDGGTLSANADIEFPSLDDIFTVPLSPPYSSSPLVNTNNSAIQKPVGPIVSTPLPDLPTPIISSGTRNPIRYLTEPDSENGSPERSAGEQPRPIRSNKSSPDSGSSDHEPDESESQMKHVRKRIRGVLPASWLRLDLQAQQKRKAQANEQRHPFISPEKTEPQRGVAQKIMRHRRSLSNRSPAKDSSNLIVISDESDNESNPSLQNNLEGVWRAADVASQVASRLDKRYTDDDLDHMENDRLHLFTLGGNTRKRKRELKLIDAFGKPDKKMRTWQTDLKASGISIERRVSRKPTHRKLTSRRHKQIGPALSIIDAQQTTTVGTEAVPQFIRLAIRQAQRLPDRGRQSPSNKYIRLQTSVDTEDANLSLRQWRNGDIKSHRSHEQSSHHQHRRPLADLSTNQQWAHKPLIKDVDSAPQPGTQESGQNPLIFCRTSGRPTQPTQVKVTSSPSKKHVHCLVHHNSPSYRSAQLEGLESEFSRNIRKLTFEKELWRVDQQFIIQRAQNHPSRNLQLARYLADDDQILPPLQTAEDTTEVPESPTRNISIRKRRIVRKHRAQRIDAEAREYRQPGEPTLESLFHDVPVDLTAGEEHQILQGLGPFGTRYSANFDVCPLQIGTFFHSDTFIGSEEFQRSLRIGQRDLDVFSGYYSIWHNGEKIECGPWTDEVFSRISGWTSAIWQPLEGQDYKQINATELSSSIVRMTKEMSKILRSLIVYFSASLSFLDVIDRREFVLSMKRWLETLSDKVLRAHGLVNPENASALDPEPQTIRTMIYLLVLSVQVYRVAQHTIVDASVSVNLLELIKCLSKLVVKYLIRKGMVKLQTFLEDNKYHRTREGGVQDDEVLAESVVICMRLLQDESISGETFWTLVSDELAQRAKKAVQLATFESTWASAFTLLPFVEFDVSGVLHVNRRFSLADENWAFIRDLLKRLFVLYPETFKTRGASLNAYVRASLTRCHVLIKTWNWKKCDVMLSTVFDFFGKNGLRQLQCEESKGSPLFLEQLADKPSLDVEPDDSAFHIFLKCLALGLKGMLDLYPQRKIRSIVLRCTPNHGRNYPKDQDLEREDLDALRNHHDLLCTLYWASPASCRPKVDVLRGLVQHESSHREACRLNVRAWASLTAFQLSTNEPYTSLQPFALWHRETIQQTLKQYRLAKTEAEDYFRIAQQDGTSDISAHLVRLTIDNNQTQVIATLRDSIEGMRNAIKYSREQDTVKKFLTDSGIVQLLELFDVDDPRLTAVIRETLTILKQYATLKERLLDQEESQKTSEESQDYGEFPDLDDFEDIGKQDSKERSLDFIQTPLWHLLSNSFGAESPPDDNLLMDCIDTWVLIARSQVSTRERSWAEYIDSFSHISWHQLLDTDQTRKFSPYFMSSLMTCDPNAYEEHRQEFMTAWLLCLVVRESMLRFQFRFTNAIVQVDPSHPLLQNLPFVQDAHTGQFDITAETLRTRRLALISSVLANMRDDVHRAMLEDPDRAAETKREYAAMLKKFMVAMKNNYQELQQGSTVIGAYVEFVQKIVQFLKQYTSDICLVDSFFTDSVAFPLPATDPTYVVGRLCGYAPKLANPGVAKQLATFMQTITQQAAFDNQQPYLIDQLSTAMSNPREGVSSDTPTVRQVLLQGIFPAYIDAAFHSTTGLVISRPLLQALKSVFSDMFFDLRVTDIASVQSTTEVIASFMYTVFNNAEALILSASLLGQPHVLNTIALALDAVATAIPILDYISDRTERTRTTNPFITYLEQFGIFVAEHLHNLDPYRIPCFDGIPNAPAAYMDVLAFTTKELKQTMVNNWEEHNGKVFFGRNLARREVIVNIGTVEEEKANVVSAIENFHRVLASLKGEGREREFMADVVV</sequence>
<dbReference type="InterPro" id="IPR019021">
    <property type="entry name" value="Mms22"/>
</dbReference>
<gene>
    <name evidence="2" type="ORF">K469DRAFT_721703</name>
</gene>
<protein>
    <recommendedName>
        <fullName evidence="4">Mus7/MMS22 family-domain-containing protein</fullName>
    </recommendedName>
</protein>
<feature type="compositionally biased region" description="Polar residues" evidence="1">
    <location>
        <begin position="261"/>
        <end position="270"/>
    </location>
</feature>
<feature type="compositionally biased region" description="Polar residues" evidence="1">
    <location>
        <begin position="730"/>
        <end position="739"/>
    </location>
</feature>
<dbReference type="GO" id="GO:0031297">
    <property type="term" value="P:replication fork processing"/>
    <property type="evidence" value="ECO:0007669"/>
    <property type="project" value="InterPro"/>
</dbReference>
<dbReference type="Proteomes" id="UP000800200">
    <property type="component" value="Unassembled WGS sequence"/>
</dbReference>
<dbReference type="GO" id="GO:0000724">
    <property type="term" value="P:double-strand break repair via homologous recombination"/>
    <property type="evidence" value="ECO:0007669"/>
    <property type="project" value="TreeGrafter"/>
</dbReference>